<protein>
    <submittedName>
        <fullName evidence="1">Uncharacterized protein</fullName>
    </submittedName>
</protein>
<evidence type="ECO:0000313" key="2">
    <source>
        <dbReference type="Proteomes" id="UP000008311"/>
    </source>
</evidence>
<dbReference type="OMA" id="FCPAHYS"/>
<dbReference type="PANTHER" id="PTHR34046">
    <property type="entry name" value="OS06G0218800 PROTEIN"/>
    <property type="match status" value="1"/>
</dbReference>
<keyword evidence="2" id="KW-1185">Reference proteome</keyword>
<organism evidence="1 2">
    <name type="scientific">Ricinus communis</name>
    <name type="common">Castor bean</name>
    <dbReference type="NCBI Taxonomy" id="3988"/>
    <lineage>
        <taxon>Eukaryota</taxon>
        <taxon>Viridiplantae</taxon>
        <taxon>Streptophyta</taxon>
        <taxon>Embryophyta</taxon>
        <taxon>Tracheophyta</taxon>
        <taxon>Spermatophyta</taxon>
        <taxon>Magnoliopsida</taxon>
        <taxon>eudicotyledons</taxon>
        <taxon>Gunneridae</taxon>
        <taxon>Pentapetalae</taxon>
        <taxon>rosids</taxon>
        <taxon>fabids</taxon>
        <taxon>Malpighiales</taxon>
        <taxon>Euphorbiaceae</taxon>
        <taxon>Acalyphoideae</taxon>
        <taxon>Acalypheae</taxon>
        <taxon>Ricinus</taxon>
    </lineage>
</organism>
<evidence type="ECO:0000313" key="1">
    <source>
        <dbReference type="EMBL" id="EEF27860.1"/>
    </source>
</evidence>
<reference evidence="2" key="1">
    <citation type="journal article" date="2010" name="Nat. Biotechnol.">
        <title>Draft genome sequence of the oilseed species Ricinus communis.</title>
        <authorList>
            <person name="Chan A.P."/>
            <person name="Crabtree J."/>
            <person name="Zhao Q."/>
            <person name="Lorenzi H."/>
            <person name="Orvis J."/>
            <person name="Puiu D."/>
            <person name="Melake-Berhan A."/>
            <person name="Jones K.M."/>
            <person name="Redman J."/>
            <person name="Chen G."/>
            <person name="Cahoon E.B."/>
            <person name="Gedil M."/>
            <person name="Stanke M."/>
            <person name="Haas B.J."/>
            <person name="Wortman J.R."/>
            <person name="Fraser-Liggett C.M."/>
            <person name="Ravel J."/>
            <person name="Rabinowicz P.D."/>
        </authorList>
    </citation>
    <scope>NUCLEOTIDE SEQUENCE [LARGE SCALE GENOMIC DNA]</scope>
    <source>
        <strain evidence="2">cv. Hale</strain>
    </source>
</reference>
<dbReference type="InParanoid" id="B9T8F5"/>
<dbReference type="OrthoDB" id="1101370at2759"/>
<dbReference type="PANTHER" id="PTHR34046:SF19">
    <property type="entry name" value="RAPIDLY ELICITED PROTEIN, PUTATIVE-RELATED"/>
    <property type="match status" value="1"/>
</dbReference>
<dbReference type="AlphaFoldDB" id="B9T8F5"/>
<dbReference type="Proteomes" id="UP000008311">
    <property type="component" value="Unassembled WGS sequence"/>
</dbReference>
<name>B9T8F5_RICCO</name>
<proteinExistence type="predicted"/>
<dbReference type="Pfam" id="PF05340">
    <property type="entry name" value="DUF740"/>
    <property type="match status" value="1"/>
</dbReference>
<accession>B9T8F5</accession>
<dbReference type="KEGG" id="rcu:8280787"/>
<dbReference type="InterPro" id="IPR008004">
    <property type="entry name" value="OCTOPUS-like"/>
</dbReference>
<dbReference type="EMBL" id="EQ975034">
    <property type="protein sequence ID" value="EEF27860.1"/>
    <property type="molecule type" value="Genomic_DNA"/>
</dbReference>
<dbReference type="eggNOG" id="ENOG502SFYC">
    <property type="taxonomic scope" value="Eukaryota"/>
</dbReference>
<dbReference type="FunCoup" id="B9T8F5">
    <property type="interactions" value="1"/>
</dbReference>
<gene>
    <name evidence="1" type="ORF">RCOM_0417180</name>
</gene>
<sequence>MEKACMDHPYHNQKQGVCPCCLRERLSKLYAVAATAPMAAAAELSYSSSVMSCSSVSSFNHISPLRHRHQRTASDIMGSMSFKVSSALGSNYGLKKSRSIAFVTRSLVGDVTHGKNKKKGFWSKLLHLKGKKEVNLDGKIALKGFS</sequence>